<accession>F9GPJ4</accession>
<dbReference type="EMBL" id="AFQO01000008">
    <property type="protein sequence ID" value="EGT75455.1"/>
    <property type="molecule type" value="Genomic_DNA"/>
</dbReference>
<evidence type="ECO:0000313" key="2">
    <source>
        <dbReference type="Proteomes" id="UP000003258"/>
    </source>
</evidence>
<dbReference type="AlphaFoldDB" id="F9GPJ4"/>
<reference evidence="1 2" key="1">
    <citation type="journal article" date="2011" name="J. Bacteriol.">
        <title>Genome Sequences for Five Strains of the Emerging Pathogen Haemophilus haemolyticus.</title>
        <authorList>
            <person name="Jordan I.K."/>
            <person name="Conley A.B."/>
            <person name="Antonov I.V."/>
            <person name="Arthur R.A."/>
            <person name="Cook E.D."/>
            <person name="Cooper G.P."/>
            <person name="Jones B.L."/>
            <person name="Knipe K.M."/>
            <person name="Lee K.J."/>
            <person name="Liu X."/>
            <person name="Mitchell G.J."/>
            <person name="Pande P.R."/>
            <person name="Petit R.A."/>
            <person name="Qin S."/>
            <person name="Rajan V.N."/>
            <person name="Sarda S."/>
            <person name="Sebastian A."/>
            <person name="Tang S."/>
            <person name="Thapliyal R."/>
            <person name="Varghese N.J."/>
            <person name="Ye T."/>
            <person name="Katz L.S."/>
            <person name="Wang X."/>
            <person name="Rowe L."/>
            <person name="Frace M."/>
            <person name="Mayer L.W."/>
        </authorList>
    </citation>
    <scope>NUCLEOTIDE SEQUENCE [LARGE SCALE GENOMIC DNA]</scope>
    <source>
        <strain evidence="1 2">M19501</strain>
    </source>
</reference>
<name>F9GPJ4_HAEHA</name>
<dbReference type="Proteomes" id="UP000003258">
    <property type="component" value="Unassembled WGS sequence"/>
</dbReference>
<dbReference type="eggNOG" id="ENOG5032KYW">
    <property type="taxonomic scope" value="Bacteria"/>
</dbReference>
<gene>
    <name evidence="1" type="ORF">GG9_0979</name>
</gene>
<dbReference type="RefSeq" id="WP_005631707.1">
    <property type="nucleotide sequence ID" value="NZ_AFQO01000008.1"/>
</dbReference>
<protein>
    <submittedName>
        <fullName evidence="1">Uncharacterized protein</fullName>
    </submittedName>
</protein>
<evidence type="ECO:0000313" key="1">
    <source>
        <dbReference type="EMBL" id="EGT75455.1"/>
    </source>
</evidence>
<dbReference type="PATRIC" id="fig|1028803.3.peg.1021"/>
<sequence length="193" mass="22139">MKIENTKKEVKSYKGILTKYQALPENIRKYFGHIPKLINDDYEYEIVIAYLFLKIEQGQNRLLYGGSVKCLGAEAEVTTSIINYHHLKRNDFGKIYNNIFGCPLPENISKQLKKAENIRDRVVHGKKVKDDDLRDAIIDCFEYARLMNQEIATIAGFTPFGDMRGFKGRAESLNKNVTRILLKGVGFEGLKET</sequence>
<proteinExistence type="predicted"/>
<comment type="caution">
    <text evidence="1">The sequence shown here is derived from an EMBL/GenBank/DDBJ whole genome shotgun (WGS) entry which is preliminary data.</text>
</comment>
<organism evidence="1 2">
    <name type="scientific">Haemophilus haemolyticus M19501</name>
    <dbReference type="NCBI Taxonomy" id="1028803"/>
    <lineage>
        <taxon>Bacteria</taxon>
        <taxon>Pseudomonadati</taxon>
        <taxon>Pseudomonadota</taxon>
        <taxon>Gammaproteobacteria</taxon>
        <taxon>Pasteurellales</taxon>
        <taxon>Pasteurellaceae</taxon>
        <taxon>Haemophilus</taxon>
    </lineage>
</organism>